<keyword evidence="1" id="KW-0812">Transmembrane</keyword>
<dbReference type="Proteomes" id="UP000294947">
    <property type="component" value="Unassembled WGS sequence"/>
</dbReference>
<name>A0A4R4YW23_9PSEU</name>
<keyword evidence="3" id="KW-1185">Reference proteome</keyword>
<reference evidence="2 3" key="1">
    <citation type="submission" date="2019-03" db="EMBL/GenBank/DDBJ databases">
        <title>Draft genome sequences of novel Actinobacteria.</title>
        <authorList>
            <person name="Sahin N."/>
            <person name="Ay H."/>
            <person name="Saygin H."/>
        </authorList>
    </citation>
    <scope>NUCLEOTIDE SEQUENCE [LARGE SCALE GENOMIC DNA]</scope>
    <source>
        <strain evidence="2 3">7K502</strain>
    </source>
</reference>
<dbReference type="RefSeq" id="WP_132486945.1">
    <property type="nucleotide sequence ID" value="NZ_SMKW01000024.1"/>
</dbReference>
<sequence>MPTEHNNPFLNQDAINDQNRTLKKADSTVSLVMLGAAVLLGIAPLLFAGPGSNAGFFVLIGAVLLVVGFVIVRARKKVQSTQYRIMKPGSSPRIAGKIVAAIAAFFAVSALMQAIDAPSVLGVVLFGGLIGVIVWLRNEHEKEWLAFKADAHGAVFGPTKVSWAEIGQLVIAAGTRPGTVEIGVRPAPGAGIAAGERISDAALADLPAHAVVPEEEYSPEWLWWAVNRFGRTDVQLVERTPEGERAVGC</sequence>
<feature type="transmembrane region" description="Helical" evidence="1">
    <location>
        <begin position="54"/>
        <end position="74"/>
    </location>
</feature>
<protein>
    <submittedName>
        <fullName evidence="2">Uncharacterized protein</fullName>
    </submittedName>
</protein>
<comment type="caution">
    <text evidence="2">The sequence shown here is derived from an EMBL/GenBank/DDBJ whole genome shotgun (WGS) entry which is preliminary data.</text>
</comment>
<evidence type="ECO:0000313" key="2">
    <source>
        <dbReference type="EMBL" id="TDD49621.1"/>
    </source>
</evidence>
<feature type="transmembrane region" description="Helical" evidence="1">
    <location>
        <begin position="118"/>
        <end position="136"/>
    </location>
</feature>
<feature type="transmembrane region" description="Helical" evidence="1">
    <location>
        <begin position="28"/>
        <end position="48"/>
    </location>
</feature>
<dbReference type="OrthoDB" id="4753623at2"/>
<evidence type="ECO:0000256" key="1">
    <source>
        <dbReference type="SAM" id="Phobius"/>
    </source>
</evidence>
<organism evidence="2 3">
    <name type="scientific">Saccharopolyspora elongata</name>
    <dbReference type="NCBI Taxonomy" id="2530387"/>
    <lineage>
        <taxon>Bacteria</taxon>
        <taxon>Bacillati</taxon>
        <taxon>Actinomycetota</taxon>
        <taxon>Actinomycetes</taxon>
        <taxon>Pseudonocardiales</taxon>
        <taxon>Pseudonocardiaceae</taxon>
        <taxon>Saccharopolyspora</taxon>
    </lineage>
</organism>
<dbReference type="EMBL" id="SMKW01000024">
    <property type="protein sequence ID" value="TDD49621.1"/>
    <property type="molecule type" value="Genomic_DNA"/>
</dbReference>
<proteinExistence type="predicted"/>
<keyword evidence="1" id="KW-1133">Transmembrane helix</keyword>
<dbReference type="AlphaFoldDB" id="A0A4R4YW23"/>
<accession>A0A4R4YW23</accession>
<evidence type="ECO:0000313" key="3">
    <source>
        <dbReference type="Proteomes" id="UP000294947"/>
    </source>
</evidence>
<keyword evidence="1" id="KW-0472">Membrane</keyword>
<gene>
    <name evidence="2" type="ORF">E1288_19095</name>
</gene>
<feature type="transmembrane region" description="Helical" evidence="1">
    <location>
        <begin position="94"/>
        <end position="112"/>
    </location>
</feature>